<dbReference type="SMART" id="SM00055">
    <property type="entry name" value="FCH"/>
    <property type="match status" value="1"/>
</dbReference>
<dbReference type="Proteomes" id="UP000193648">
    <property type="component" value="Unassembled WGS sequence"/>
</dbReference>
<dbReference type="Gene3D" id="6.10.140.470">
    <property type="match status" value="1"/>
</dbReference>
<dbReference type="InterPro" id="IPR001060">
    <property type="entry name" value="FCH_dom"/>
</dbReference>
<protein>
    <recommendedName>
        <fullName evidence="2">FCH domain-containing protein</fullName>
    </recommendedName>
</protein>
<dbReference type="OrthoDB" id="8783038at2759"/>
<proteinExistence type="predicted"/>
<dbReference type="Gene3D" id="1.20.1270.60">
    <property type="entry name" value="Arfaptin homology (AH) domain/BAR domain"/>
    <property type="match status" value="1"/>
</dbReference>
<dbReference type="STRING" id="64571.A0A1Y2GKF3"/>
<dbReference type="GeneID" id="33572906"/>
<evidence type="ECO:0000313" key="3">
    <source>
        <dbReference type="EMBL" id="ORZ13785.1"/>
    </source>
</evidence>
<name>A0A1Y2GKF3_9FUNG</name>
<feature type="domain" description="FCH" evidence="2">
    <location>
        <begin position="8"/>
        <end position="117"/>
    </location>
</feature>
<feature type="region of interest" description="Disordered" evidence="1">
    <location>
        <begin position="201"/>
        <end position="227"/>
    </location>
</feature>
<dbReference type="PANTHER" id="PTHR15735">
    <property type="entry name" value="FCH AND DOUBLE SH3 DOMAINS PROTEIN"/>
    <property type="match status" value="1"/>
</dbReference>
<evidence type="ECO:0000313" key="4">
    <source>
        <dbReference type="Proteomes" id="UP000193648"/>
    </source>
</evidence>
<feature type="region of interest" description="Disordered" evidence="1">
    <location>
        <begin position="65"/>
        <end position="86"/>
    </location>
</feature>
<keyword evidence="4" id="KW-1185">Reference proteome</keyword>
<dbReference type="InterPro" id="IPR027267">
    <property type="entry name" value="AH/BAR_dom_sf"/>
</dbReference>
<dbReference type="FunCoup" id="A0A1Y2GKF3">
    <property type="interactions" value="122"/>
</dbReference>
<dbReference type="EMBL" id="MCFF01000022">
    <property type="protein sequence ID" value="ORZ13785.1"/>
    <property type="molecule type" value="Genomic_DNA"/>
</dbReference>
<dbReference type="InParanoid" id="A0A1Y2GKF3"/>
<sequence>MDTSQGNVLFGAELKDQIPVINQHIVNGIAFLSEFRDFCKERANIERDYAHRIEALVRKYQHKKEKKNAHNAGVPHSPIEPDFDTGFDETTTSKAWSGILNDTEALSRDRQLFSESIISKVISNLLKNYLRKEIAPADLPFESSPTFNDTEELVVDENAQVFLSNKLMKLRRKQAQATVDITTRIKDLEGLYNLKEAYTNNKDLGNPDDVNENILESSRNRRTKSTT</sequence>
<gene>
    <name evidence="3" type="ORF">BCR41DRAFT_88786</name>
</gene>
<evidence type="ECO:0000256" key="1">
    <source>
        <dbReference type="SAM" id="MobiDB-lite"/>
    </source>
</evidence>
<organism evidence="3 4">
    <name type="scientific">Lobosporangium transversale</name>
    <dbReference type="NCBI Taxonomy" id="64571"/>
    <lineage>
        <taxon>Eukaryota</taxon>
        <taxon>Fungi</taxon>
        <taxon>Fungi incertae sedis</taxon>
        <taxon>Mucoromycota</taxon>
        <taxon>Mortierellomycotina</taxon>
        <taxon>Mortierellomycetes</taxon>
        <taxon>Mortierellales</taxon>
        <taxon>Mortierellaceae</taxon>
        <taxon>Lobosporangium</taxon>
    </lineage>
</organism>
<dbReference type="SUPFAM" id="SSF103657">
    <property type="entry name" value="BAR/IMD domain-like"/>
    <property type="match status" value="1"/>
</dbReference>
<accession>A0A1Y2GKF3</accession>
<dbReference type="Pfam" id="PF00611">
    <property type="entry name" value="FCH"/>
    <property type="match status" value="1"/>
</dbReference>
<reference evidence="3 4" key="1">
    <citation type="submission" date="2016-07" db="EMBL/GenBank/DDBJ databases">
        <title>Pervasive Adenine N6-methylation of Active Genes in Fungi.</title>
        <authorList>
            <consortium name="DOE Joint Genome Institute"/>
            <person name="Mondo S.J."/>
            <person name="Dannebaum R.O."/>
            <person name="Kuo R.C."/>
            <person name="Labutti K."/>
            <person name="Haridas S."/>
            <person name="Kuo A."/>
            <person name="Salamov A."/>
            <person name="Ahrendt S.R."/>
            <person name="Lipzen A."/>
            <person name="Sullivan W."/>
            <person name="Andreopoulos W.B."/>
            <person name="Clum A."/>
            <person name="Lindquist E."/>
            <person name="Daum C."/>
            <person name="Ramamoorthy G.K."/>
            <person name="Gryganskyi A."/>
            <person name="Culley D."/>
            <person name="Magnuson J.K."/>
            <person name="James T.Y."/>
            <person name="O'Malley M.A."/>
            <person name="Stajich J.E."/>
            <person name="Spatafora J.W."/>
            <person name="Visel A."/>
            <person name="Grigoriev I.V."/>
        </authorList>
    </citation>
    <scope>NUCLEOTIDE SEQUENCE [LARGE SCALE GENOMIC DNA]</scope>
    <source>
        <strain evidence="3 4">NRRL 3116</strain>
    </source>
</reference>
<dbReference type="PANTHER" id="PTHR15735:SF21">
    <property type="entry name" value="PROTEIN NERVOUS WRECK"/>
    <property type="match status" value="1"/>
</dbReference>
<dbReference type="AlphaFoldDB" id="A0A1Y2GKF3"/>
<comment type="caution">
    <text evidence="3">The sequence shown here is derived from an EMBL/GenBank/DDBJ whole genome shotgun (WGS) entry which is preliminary data.</text>
</comment>
<dbReference type="RefSeq" id="XP_021880569.1">
    <property type="nucleotide sequence ID" value="XM_022031065.1"/>
</dbReference>
<evidence type="ECO:0000259" key="2">
    <source>
        <dbReference type="SMART" id="SM00055"/>
    </source>
</evidence>